<keyword evidence="2 3" id="KW-0040">ANK repeat</keyword>
<dbReference type="PROSITE" id="PS50088">
    <property type="entry name" value="ANK_REPEAT"/>
    <property type="match status" value="5"/>
</dbReference>
<accession>A0A9N9MVD4</accession>
<reference evidence="4" key="1">
    <citation type="submission" date="2022-01" db="EMBL/GenBank/DDBJ databases">
        <authorList>
            <person name="King R."/>
        </authorList>
    </citation>
    <scope>NUCLEOTIDE SEQUENCE</scope>
</reference>
<keyword evidence="5" id="KW-1185">Reference proteome</keyword>
<sequence>MASLKLNKKLQEKILKEVQHGDISTLQSFNLENPCFHWSSISYEKTGDTILHVAARLGYVTIIHYLLDEFYPCAVNVRNKDDKTALHEAAQFAQLQSILKLCSFRADVNALRRGDWTALMLACTKVQSESNLLIAKALVKRGAQVNLPNKDGWTCVHILAREGGEDIFDYLLEHGLQVNVKTKNGRTPLHIAALHGNIGFISKLITYIDIDSKDSCGNTPLHEAILGQHIKIAAVLVELGADTYAKNNSDLSVLHLAASQNSLQVINYILSELNGEINFQNKNGWTVAHCAARKGLREICEHLKTLGADLSIKDNFGRSATDYLSS</sequence>
<dbReference type="PROSITE" id="PS50297">
    <property type="entry name" value="ANK_REP_REGION"/>
    <property type="match status" value="4"/>
</dbReference>
<dbReference type="EMBL" id="OU892282">
    <property type="protein sequence ID" value="CAG9770731.1"/>
    <property type="molecule type" value="Genomic_DNA"/>
</dbReference>
<dbReference type="InterPro" id="IPR036770">
    <property type="entry name" value="Ankyrin_rpt-contain_sf"/>
</dbReference>
<evidence type="ECO:0000256" key="2">
    <source>
        <dbReference type="ARBA" id="ARBA00023043"/>
    </source>
</evidence>
<dbReference type="Pfam" id="PF00023">
    <property type="entry name" value="Ank"/>
    <property type="match status" value="1"/>
</dbReference>
<proteinExistence type="predicted"/>
<dbReference type="InterPro" id="IPR002110">
    <property type="entry name" value="Ankyrin_rpt"/>
</dbReference>
<dbReference type="OrthoDB" id="194358at2759"/>
<dbReference type="Pfam" id="PF13637">
    <property type="entry name" value="Ank_4"/>
    <property type="match status" value="1"/>
</dbReference>
<keyword evidence="1" id="KW-0677">Repeat</keyword>
<protein>
    <recommendedName>
        <fullName evidence="6">Ankyrin repeat domain-containing protein 16</fullName>
    </recommendedName>
</protein>
<dbReference type="Proteomes" id="UP001152799">
    <property type="component" value="Chromosome 6"/>
</dbReference>
<dbReference type="SUPFAM" id="SSF48403">
    <property type="entry name" value="Ankyrin repeat"/>
    <property type="match status" value="1"/>
</dbReference>
<feature type="repeat" description="ANK" evidence="3">
    <location>
        <begin position="216"/>
        <end position="248"/>
    </location>
</feature>
<dbReference type="SMART" id="SM00248">
    <property type="entry name" value="ANK"/>
    <property type="match status" value="8"/>
</dbReference>
<evidence type="ECO:0000256" key="1">
    <source>
        <dbReference type="ARBA" id="ARBA00022737"/>
    </source>
</evidence>
<feature type="repeat" description="ANK" evidence="3">
    <location>
        <begin position="283"/>
        <end position="315"/>
    </location>
</feature>
<feature type="repeat" description="ANK" evidence="3">
    <location>
        <begin position="184"/>
        <end position="205"/>
    </location>
</feature>
<dbReference type="PANTHER" id="PTHR24171">
    <property type="entry name" value="ANKYRIN REPEAT DOMAIN-CONTAINING PROTEIN 39-RELATED"/>
    <property type="match status" value="1"/>
</dbReference>
<dbReference type="AlphaFoldDB" id="A0A9N9MVD4"/>
<name>A0A9N9MVD4_9CUCU</name>
<organism evidence="4 5">
    <name type="scientific">Ceutorhynchus assimilis</name>
    <name type="common">cabbage seed weevil</name>
    <dbReference type="NCBI Taxonomy" id="467358"/>
    <lineage>
        <taxon>Eukaryota</taxon>
        <taxon>Metazoa</taxon>
        <taxon>Ecdysozoa</taxon>
        <taxon>Arthropoda</taxon>
        <taxon>Hexapoda</taxon>
        <taxon>Insecta</taxon>
        <taxon>Pterygota</taxon>
        <taxon>Neoptera</taxon>
        <taxon>Endopterygota</taxon>
        <taxon>Coleoptera</taxon>
        <taxon>Polyphaga</taxon>
        <taxon>Cucujiformia</taxon>
        <taxon>Curculionidae</taxon>
        <taxon>Ceutorhynchinae</taxon>
        <taxon>Ceutorhynchus</taxon>
    </lineage>
</organism>
<evidence type="ECO:0000313" key="4">
    <source>
        <dbReference type="EMBL" id="CAG9770731.1"/>
    </source>
</evidence>
<dbReference type="Pfam" id="PF12796">
    <property type="entry name" value="Ank_2"/>
    <property type="match status" value="2"/>
</dbReference>
<gene>
    <name evidence="4" type="ORF">CEUTPL_LOCUS11178</name>
</gene>
<feature type="repeat" description="ANK" evidence="3">
    <location>
        <begin position="151"/>
        <end position="183"/>
    </location>
</feature>
<feature type="repeat" description="ANK" evidence="3">
    <location>
        <begin position="46"/>
        <end position="68"/>
    </location>
</feature>
<evidence type="ECO:0000313" key="5">
    <source>
        <dbReference type="Proteomes" id="UP001152799"/>
    </source>
</evidence>
<dbReference type="PRINTS" id="PR01415">
    <property type="entry name" value="ANKYRIN"/>
</dbReference>
<evidence type="ECO:0008006" key="6">
    <source>
        <dbReference type="Google" id="ProtNLM"/>
    </source>
</evidence>
<evidence type="ECO:0000256" key="3">
    <source>
        <dbReference type="PROSITE-ProRule" id="PRU00023"/>
    </source>
</evidence>
<dbReference type="Gene3D" id="1.25.40.20">
    <property type="entry name" value="Ankyrin repeat-containing domain"/>
    <property type="match status" value="3"/>
</dbReference>